<dbReference type="PANTHER" id="PTHR43434:SF1">
    <property type="entry name" value="PHOSPHOGLYCOLATE PHOSPHATASE"/>
    <property type="match status" value="1"/>
</dbReference>
<dbReference type="InterPro" id="IPR023214">
    <property type="entry name" value="HAD_sf"/>
</dbReference>
<dbReference type="SUPFAM" id="SSF56784">
    <property type="entry name" value="HAD-like"/>
    <property type="match status" value="1"/>
</dbReference>
<dbReference type="EMBL" id="JAPFFF010000046">
    <property type="protein sequence ID" value="KAK8840407.1"/>
    <property type="molecule type" value="Genomic_DNA"/>
</dbReference>
<dbReference type="InterPro" id="IPR041492">
    <property type="entry name" value="HAD_2"/>
</dbReference>
<dbReference type="Pfam" id="PF13419">
    <property type="entry name" value="HAD_2"/>
    <property type="match status" value="1"/>
</dbReference>
<sequence length="214" mass="24204">MTSLFEGIIFDLDGTLWNPTGIAANAYNKAIEITGTNTSKISAEILQQEFGKPLDKIAMDLWPNLSEEKRSKLVSCVVEEEEKELRNSHINVIYPGVIETLKCLSSSYNFYIVSNCHLGYMEIALEKTKLLPYIKDYEYFGRTLKNKAENIKLIMERNNIKSAVYVGDTQGDADSCIAADVPFIWASYGFGEVSKYWAKIDQFSDLIKILKPSE</sequence>
<dbReference type="Gene3D" id="1.10.150.240">
    <property type="entry name" value="Putative phosphatase, domain 2"/>
    <property type="match status" value="1"/>
</dbReference>
<keyword evidence="2" id="KW-1185">Reference proteome</keyword>
<dbReference type="Proteomes" id="UP001470230">
    <property type="component" value="Unassembled WGS sequence"/>
</dbReference>
<protein>
    <recommendedName>
        <fullName evidence="3">HAD family hydrolase</fullName>
    </recommendedName>
</protein>
<dbReference type="SFLD" id="SFLDG01129">
    <property type="entry name" value="C1.5:_HAD__Beta-PGM__Phosphata"/>
    <property type="match status" value="1"/>
</dbReference>
<dbReference type="InterPro" id="IPR036412">
    <property type="entry name" value="HAD-like_sf"/>
</dbReference>
<evidence type="ECO:0000313" key="2">
    <source>
        <dbReference type="Proteomes" id="UP001470230"/>
    </source>
</evidence>
<dbReference type="PANTHER" id="PTHR43434">
    <property type="entry name" value="PHOSPHOGLYCOLATE PHOSPHATASE"/>
    <property type="match status" value="1"/>
</dbReference>
<reference evidence="1 2" key="1">
    <citation type="submission" date="2024-04" db="EMBL/GenBank/DDBJ databases">
        <title>Tritrichomonas musculus Genome.</title>
        <authorList>
            <person name="Alves-Ferreira E."/>
            <person name="Grigg M."/>
            <person name="Lorenzi H."/>
            <person name="Galac M."/>
        </authorList>
    </citation>
    <scope>NUCLEOTIDE SEQUENCE [LARGE SCALE GENOMIC DNA]</scope>
    <source>
        <strain evidence="1 2">EAF2021</strain>
    </source>
</reference>
<evidence type="ECO:0000313" key="1">
    <source>
        <dbReference type="EMBL" id="KAK8840407.1"/>
    </source>
</evidence>
<gene>
    <name evidence="1" type="ORF">M9Y10_030806</name>
</gene>
<dbReference type="Gene3D" id="3.40.50.1000">
    <property type="entry name" value="HAD superfamily/HAD-like"/>
    <property type="match status" value="1"/>
</dbReference>
<dbReference type="InterPro" id="IPR050155">
    <property type="entry name" value="HAD-like_hydrolase_sf"/>
</dbReference>
<proteinExistence type="predicted"/>
<comment type="caution">
    <text evidence="1">The sequence shown here is derived from an EMBL/GenBank/DDBJ whole genome shotgun (WGS) entry which is preliminary data.</text>
</comment>
<name>A0ABR2H4A1_9EUKA</name>
<evidence type="ECO:0008006" key="3">
    <source>
        <dbReference type="Google" id="ProtNLM"/>
    </source>
</evidence>
<dbReference type="SFLD" id="SFLDS00003">
    <property type="entry name" value="Haloacid_Dehalogenase"/>
    <property type="match status" value="1"/>
</dbReference>
<accession>A0ABR2H4A1</accession>
<dbReference type="InterPro" id="IPR023198">
    <property type="entry name" value="PGP-like_dom2"/>
</dbReference>
<organism evidence="1 2">
    <name type="scientific">Tritrichomonas musculus</name>
    <dbReference type="NCBI Taxonomy" id="1915356"/>
    <lineage>
        <taxon>Eukaryota</taxon>
        <taxon>Metamonada</taxon>
        <taxon>Parabasalia</taxon>
        <taxon>Tritrichomonadida</taxon>
        <taxon>Tritrichomonadidae</taxon>
        <taxon>Tritrichomonas</taxon>
    </lineage>
</organism>